<keyword evidence="2" id="KW-1185">Reference proteome</keyword>
<name>A0A284RRW8_ARMOS</name>
<evidence type="ECO:0000313" key="2">
    <source>
        <dbReference type="Proteomes" id="UP000219338"/>
    </source>
</evidence>
<accession>A0A284RRW8</accession>
<proteinExistence type="predicted"/>
<reference evidence="2" key="1">
    <citation type="journal article" date="2017" name="Nat. Ecol. Evol.">
        <title>Genome expansion and lineage-specific genetic innovations in the forest pathogenic fungi Armillaria.</title>
        <authorList>
            <person name="Sipos G."/>
            <person name="Prasanna A.N."/>
            <person name="Walter M.C."/>
            <person name="O'Connor E."/>
            <person name="Balint B."/>
            <person name="Krizsan K."/>
            <person name="Kiss B."/>
            <person name="Hess J."/>
            <person name="Varga T."/>
            <person name="Slot J."/>
            <person name="Riley R."/>
            <person name="Boka B."/>
            <person name="Rigling D."/>
            <person name="Barry K."/>
            <person name="Lee J."/>
            <person name="Mihaltcheva S."/>
            <person name="LaButti K."/>
            <person name="Lipzen A."/>
            <person name="Waldron R."/>
            <person name="Moloney N.M."/>
            <person name="Sperisen C."/>
            <person name="Kredics L."/>
            <person name="Vagvoelgyi C."/>
            <person name="Patrignani A."/>
            <person name="Fitzpatrick D."/>
            <person name="Nagy I."/>
            <person name="Doyle S."/>
            <person name="Anderson J.B."/>
            <person name="Grigoriev I.V."/>
            <person name="Gueldener U."/>
            <person name="Muensterkoetter M."/>
            <person name="Nagy L.G."/>
        </authorList>
    </citation>
    <scope>NUCLEOTIDE SEQUENCE [LARGE SCALE GENOMIC DNA]</scope>
    <source>
        <strain evidence="2">C18/9</strain>
    </source>
</reference>
<evidence type="ECO:0008006" key="3">
    <source>
        <dbReference type="Google" id="ProtNLM"/>
    </source>
</evidence>
<dbReference type="EMBL" id="FUEG01000014">
    <property type="protein sequence ID" value="SJL11512.1"/>
    <property type="molecule type" value="Genomic_DNA"/>
</dbReference>
<organism evidence="1 2">
    <name type="scientific">Armillaria ostoyae</name>
    <name type="common">Armillaria root rot fungus</name>
    <dbReference type="NCBI Taxonomy" id="47428"/>
    <lineage>
        <taxon>Eukaryota</taxon>
        <taxon>Fungi</taxon>
        <taxon>Dikarya</taxon>
        <taxon>Basidiomycota</taxon>
        <taxon>Agaricomycotina</taxon>
        <taxon>Agaricomycetes</taxon>
        <taxon>Agaricomycetidae</taxon>
        <taxon>Agaricales</taxon>
        <taxon>Marasmiineae</taxon>
        <taxon>Physalacriaceae</taxon>
        <taxon>Armillaria</taxon>
    </lineage>
</organism>
<gene>
    <name evidence="1" type="ORF">ARMOST_14916</name>
</gene>
<protein>
    <recommendedName>
        <fullName evidence="3">F-box domain-containing protein</fullName>
    </recommendedName>
</protein>
<dbReference type="AlphaFoldDB" id="A0A284RRW8"/>
<sequence>MSGVHPPTKSLRIPLELSDKIIDYALEGSPTAHTDAASLSLSHPQFQHRAQGVLIVDIHISHRSRHRNPIWFFAHSPHLIPYVRTIRLRNDKDQWQDQFPTIITMLMTGEGHAKKIILEHVTVRELLEVGANWEPFLDATLSDCVFTFSHCFQWIKELQNLRTLMFSREHPSTCCRDLGAIESTPLPFLDALMYHPEASSINISADKRFFGCVSGMCQRLRCLEITASESDINGVHGILDAGRAMLESLKLRIMGWPSNRIPPCFLLRGCSSLQSLSFDVDEGYTARMTSSLDTLGVNNVLASIHIDMTIVQFYTRPCEWEEFFDVIWDRWGFPMLETCLIRLRCFCNTHNYLSTHSSTTEHTIQTLIDRHVRAGDPQIVVMRELEREDAMASTYHPFQLHAI</sequence>
<evidence type="ECO:0000313" key="1">
    <source>
        <dbReference type="EMBL" id="SJL11512.1"/>
    </source>
</evidence>
<dbReference type="Proteomes" id="UP000219338">
    <property type="component" value="Unassembled WGS sequence"/>
</dbReference>